<evidence type="ECO:0000313" key="14">
    <source>
        <dbReference type="Proteomes" id="UP001140217"/>
    </source>
</evidence>
<evidence type="ECO:0000256" key="5">
    <source>
        <dbReference type="ARBA" id="ARBA00036927"/>
    </source>
</evidence>
<dbReference type="Gene3D" id="3.30.2350.10">
    <property type="entry name" value="Pseudouridine synthase"/>
    <property type="match status" value="1"/>
</dbReference>
<organism evidence="13 14">
    <name type="scientific">Coemansia javaensis</name>
    <dbReference type="NCBI Taxonomy" id="2761396"/>
    <lineage>
        <taxon>Eukaryota</taxon>
        <taxon>Fungi</taxon>
        <taxon>Fungi incertae sedis</taxon>
        <taxon>Zoopagomycota</taxon>
        <taxon>Kickxellomycotina</taxon>
        <taxon>Kickxellomycetes</taxon>
        <taxon>Kickxellales</taxon>
        <taxon>Kickxellaceae</taxon>
        <taxon>Coemansia</taxon>
    </lineage>
</organism>
<evidence type="ECO:0000256" key="6">
    <source>
        <dbReference type="ARBA" id="ARBA00037513"/>
    </source>
</evidence>
<evidence type="ECO:0000256" key="9">
    <source>
        <dbReference type="ARBA" id="ARBA00041561"/>
    </source>
</evidence>
<keyword evidence="14" id="KW-1185">Reference proteome</keyword>
<sequence length="307" mass="32168">MPWKAAGMRADRFVSEQLRVPAGLLYRLLRKGAIARLGEDGRAGRMRGSDRVQPGMRLRVPEDVVSGEARPTKGHAAKLEPLPVLFENEALAVLQKPAGLACQGGTGINSAVDQALGGQRLVHRLDRGATGALVVAKTRLAAAALARAFHDRRVAKSYVAALQGVPDPPAGTVTQPLANTGDRVVASVCPGAKPAETRYRVLSAGSIDGAPACIVALRTLSGRKHQIRVHCAQVLGCPILGDAKYGGASSPGPPRIHLHLSKVSVPDVGADGQERGGTITVRAPFPQFWGPTLRALGVAFAERSSKL</sequence>
<dbReference type="InterPro" id="IPR050188">
    <property type="entry name" value="RluA_PseudoU_synthase"/>
</dbReference>
<comment type="subcellular location">
    <subcellularLocation>
        <location evidence="1">Mitochondrion</location>
    </subcellularLocation>
</comment>
<evidence type="ECO:0000256" key="2">
    <source>
        <dbReference type="ARBA" id="ARBA00010876"/>
    </source>
</evidence>
<dbReference type="GO" id="GO:0003723">
    <property type="term" value="F:RNA binding"/>
    <property type="evidence" value="ECO:0007669"/>
    <property type="project" value="InterPro"/>
</dbReference>
<comment type="catalytic activity">
    <reaction evidence="5">
        <text>uridine(2819) in 21S rRNA = pseudouridine(2819) in 21S rRNA</text>
        <dbReference type="Rhea" id="RHEA:42556"/>
        <dbReference type="Rhea" id="RHEA-COMP:10113"/>
        <dbReference type="Rhea" id="RHEA-COMP:10114"/>
        <dbReference type="ChEBI" id="CHEBI:65314"/>
        <dbReference type="ChEBI" id="CHEBI:65315"/>
        <dbReference type="EC" id="5.4.99.43"/>
    </reaction>
</comment>
<dbReference type="CDD" id="cd02869">
    <property type="entry name" value="PseudoU_synth_RluA_like"/>
    <property type="match status" value="1"/>
</dbReference>
<dbReference type="InterPro" id="IPR006145">
    <property type="entry name" value="PsdUridine_synth_RsuA/RluA"/>
</dbReference>
<dbReference type="PANTHER" id="PTHR21600">
    <property type="entry name" value="MITOCHONDRIAL RNA PSEUDOURIDINE SYNTHASE"/>
    <property type="match status" value="1"/>
</dbReference>
<name>A0A9W8H609_9FUNG</name>
<evidence type="ECO:0000256" key="4">
    <source>
        <dbReference type="ARBA" id="ARBA00023235"/>
    </source>
</evidence>
<protein>
    <recommendedName>
        <fullName evidence="8">21S rRNA pseudouridine(2819) synthase</fullName>
        <ecNumber evidence="7">5.4.99.43</ecNumber>
    </recommendedName>
    <alternativeName>
        <fullName evidence="10">Pseudouridine synthase 5</fullName>
    </alternativeName>
    <alternativeName>
        <fullName evidence="9">Pseudouridylate synthase PUS5</fullName>
    </alternativeName>
    <alternativeName>
        <fullName evidence="11">Uracil hydrolyase PUS5</fullName>
    </alternativeName>
</protein>
<evidence type="ECO:0000256" key="10">
    <source>
        <dbReference type="ARBA" id="ARBA00041978"/>
    </source>
</evidence>
<dbReference type="Pfam" id="PF00849">
    <property type="entry name" value="PseudoU_synth_2"/>
    <property type="match status" value="1"/>
</dbReference>
<evidence type="ECO:0000256" key="11">
    <source>
        <dbReference type="ARBA" id="ARBA00042700"/>
    </source>
</evidence>
<comment type="function">
    <text evidence="6">Pseudouridylate synthase responsible for the pseudouridine-2819 formation in mitochondrial 21S rRNA. May modulate the efficiency or the fidelity of the mitochondrial translation machinery.</text>
</comment>
<keyword evidence="4" id="KW-0413">Isomerase</keyword>
<dbReference type="GO" id="GO:0005739">
    <property type="term" value="C:mitochondrion"/>
    <property type="evidence" value="ECO:0007669"/>
    <property type="project" value="UniProtKB-SubCell"/>
</dbReference>
<feature type="domain" description="Pseudouridine synthase RsuA/RluA-like" evidence="12">
    <location>
        <begin position="91"/>
        <end position="233"/>
    </location>
</feature>
<dbReference type="EC" id="5.4.99.43" evidence="7"/>
<evidence type="ECO:0000313" key="13">
    <source>
        <dbReference type="EMBL" id="KAJ2777517.1"/>
    </source>
</evidence>
<dbReference type="SUPFAM" id="SSF55120">
    <property type="entry name" value="Pseudouridine synthase"/>
    <property type="match status" value="1"/>
</dbReference>
<dbReference type="Proteomes" id="UP001140217">
    <property type="component" value="Unassembled WGS sequence"/>
</dbReference>
<comment type="similarity">
    <text evidence="2">Belongs to the pseudouridine synthase RluA family.</text>
</comment>
<dbReference type="InterPro" id="IPR020103">
    <property type="entry name" value="PsdUridine_synth_cat_dom_sf"/>
</dbReference>
<reference evidence="13" key="1">
    <citation type="submission" date="2022-07" db="EMBL/GenBank/DDBJ databases">
        <title>Phylogenomic reconstructions and comparative analyses of Kickxellomycotina fungi.</title>
        <authorList>
            <person name="Reynolds N.K."/>
            <person name="Stajich J.E."/>
            <person name="Barry K."/>
            <person name="Grigoriev I.V."/>
            <person name="Crous P."/>
            <person name="Smith M.E."/>
        </authorList>
    </citation>
    <scope>NUCLEOTIDE SEQUENCE</scope>
    <source>
        <strain evidence="13">NBRC 105414</strain>
    </source>
</reference>
<evidence type="ECO:0000256" key="7">
    <source>
        <dbReference type="ARBA" id="ARBA00038947"/>
    </source>
</evidence>
<accession>A0A9W8H609</accession>
<dbReference type="PANTHER" id="PTHR21600:SF81">
    <property type="entry name" value="21S RRNA PSEUDOURIDINE(2819) SYNTHASE"/>
    <property type="match status" value="1"/>
</dbReference>
<proteinExistence type="inferred from homology"/>
<keyword evidence="3" id="KW-0496">Mitochondrion</keyword>
<evidence type="ECO:0000259" key="12">
    <source>
        <dbReference type="Pfam" id="PF00849"/>
    </source>
</evidence>
<dbReference type="GO" id="GO:0000455">
    <property type="term" value="P:enzyme-directed rRNA pseudouridine synthesis"/>
    <property type="evidence" value="ECO:0007669"/>
    <property type="project" value="TreeGrafter"/>
</dbReference>
<dbReference type="AlphaFoldDB" id="A0A9W8H609"/>
<evidence type="ECO:0000256" key="8">
    <source>
        <dbReference type="ARBA" id="ARBA00040626"/>
    </source>
</evidence>
<comment type="caution">
    <text evidence="13">The sequence shown here is derived from an EMBL/GenBank/DDBJ whole genome shotgun (WGS) entry which is preliminary data.</text>
</comment>
<dbReference type="GO" id="GO:0160143">
    <property type="term" value="F:21S rRNA pseudouridine(2819) synthase activity"/>
    <property type="evidence" value="ECO:0007669"/>
    <property type="project" value="UniProtKB-EC"/>
</dbReference>
<dbReference type="OrthoDB" id="428658at2759"/>
<dbReference type="EMBL" id="JANBUL010000286">
    <property type="protein sequence ID" value="KAJ2777517.1"/>
    <property type="molecule type" value="Genomic_DNA"/>
</dbReference>
<gene>
    <name evidence="13" type="ORF">H4R18_005121</name>
</gene>
<evidence type="ECO:0000256" key="1">
    <source>
        <dbReference type="ARBA" id="ARBA00004173"/>
    </source>
</evidence>
<evidence type="ECO:0000256" key="3">
    <source>
        <dbReference type="ARBA" id="ARBA00023128"/>
    </source>
</evidence>